<reference evidence="1 2" key="1">
    <citation type="submission" date="2020-08" db="EMBL/GenBank/DDBJ databases">
        <title>Adhaeribacter dokdonensis sp. nov., isolated from the rhizosphere of Elymus tsukushiensis, a plant native to the Dokdo Islands, Republic of Korea.</title>
        <authorList>
            <person name="Ghim S.Y."/>
        </authorList>
    </citation>
    <scope>NUCLEOTIDE SEQUENCE [LARGE SCALE GENOMIC DNA]</scope>
    <source>
        <strain evidence="1 2">KUDC8001</strain>
    </source>
</reference>
<dbReference type="KEGG" id="add:HUW48_07145"/>
<accession>A0A7L7L4Z0</accession>
<evidence type="ECO:0000313" key="1">
    <source>
        <dbReference type="EMBL" id="QMU27834.1"/>
    </source>
</evidence>
<name>A0A7L7L4Z0_9BACT</name>
<evidence type="ECO:0000313" key="2">
    <source>
        <dbReference type="Proteomes" id="UP000514509"/>
    </source>
</evidence>
<keyword evidence="1" id="KW-0675">Receptor</keyword>
<organism evidence="1 2">
    <name type="scientific">Adhaeribacter radiodurans</name>
    <dbReference type="NCBI Taxonomy" id="2745197"/>
    <lineage>
        <taxon>Bacteria</taxon>
        <taxon>Pseudomonadati</taxon>
        <taxon>Bacteroidota</taxon>
        <taxon>Cytophagia</taxon>
        <taxon>Cytophagales</taxon>
        <taxon>Hymenobacteraceae</taxon>
        <taxon>Adhaeribacter</taxon>
    </lineage>
</organism>
<proteinExistence type="predicted"/>
<dbReference type="RefSeq" id="WP_182415026.1">
    <property type="nucleotide sequence ID" value="NZ_CP055153.1"/>
</dbReference>
<sequence length="205" mass="23694">MNRIKVFLASSIELKEDRKEFEIFINRKNNSWSNKGMYLELMIWEDFLDSLSQTRLQDEYNKAIKVCDIFVMLFHSKVGKYTQEEFEIALSEFSKKGKPIIFTYFKDIPTTENSNENDAISLRVFQERLKQLGHFPPTYKNNEGLREHFNKQLDKLSENGFIELQTQASNKKGIKVTIANSKNVNTGNISAGGNISFGDNTTNNI</sequence>
<keyword evidence="2" id="KW-1185">Reference proteome</keyword>
<dbReference type="Proteomes" id="UP000514509">
    <property type="component" value="Chromosome"/>
</dbReference>
<protein>
    <submittedName>
        <fullName evidence="1">Toll/interleukin-1 receptor domain-containing protein</fullName>
    </submittedName>
</protein>
<dbReference type="EMBL" id="CP055153">
    <property type="protein sequence ID" value="QMU27834.1"/>
    <property type="molecule type" value="Genomic_DNA"/>
</dbReference>
<gene>
    <name evidence="1" type="ORF">HUW48_07145</name>
</gene>
<dbReference type="AlphaFoldDB" id="A0A7L7L4Z0"/>